<organism evidence="2 3">
    <name type="scientific">Nocardioides aquaticus</name>
    <dbReference type="NCBI Taxonomy" id="160826"/>
    <lineage>
        <taxon>Bacteria</taxon>
        <taxon>Bacillati</taxon>
        <taxon>Actinomycetota</taxon>
        <taxon>Actinomycetes</taxon>
        <taxon>Propionibacteriales</taxon>
        <taxon>Nocardioidaceae</taxon>
        <taxon>Nocardioides</taxon>
    </lineage>
</organism>
<evidence type="ECO:0000256" key="1">
    <source>
        <dbReference type="SAM" id="MobiDB-lite"/>
    </source>
</evidence>
<feature type="compositionally biased region" description="Acidic residues" evidence="1">
    <location>
        <begin position="147"/>
        <end position="159"/>
    </location>
</feature>
<keyword evidence="3" id="KW-1185">Reference proteome</keyword>
<feature type="compositionally biased region" description="Low complexity" evidence="1">
    <location>
        <begin position="175"/>
        <end position="184"/>
    </location>
</feature>
<name>A0ABX8EHM7_9ACTN</name>
<reference evidence="2 3" key="1">
    <citation type="submission" date="2021-05" db="EMBL/GenBank/DDBJ databases">
        <title>Complete genome of Nocardioides aquaticus KCTC 9944T isolated from meromictic and hypersaline Ekho Lake, Antarctica.</title>
        <authorList>
            <person name="Hwang K."/>
            <person name="Kim K.M."/>
            <person name="Choe H."/>
        </authorList>
    </citation>
    <scope>NUCLEOTIDE SEQUENCE [LARGE SCALE GENOMIC DNA]</scope>
    <source>
        <strain evidence="2 3">KCTC 9944</strain>
    </source>
</reference>
<dbReference type="Proteomes" id="UP000679307">
    <property type="component" value="Chromosome"/>
</dbReference>
<accession>A0ABX8EHM7</accession>
<evidence type="ECO:0000313" key="2">
    <source>
        <dbReference type="EMBL" id="QVT78572.1"/>
    </source>
</evidence>
<evidence type="ECO:0000313" key="3">
    <source>
        <dbReference type="Proteomes" id="UP000679307"/>
    </source>
</evidence>
<proteinExistence type="predicted"/>
<feature type="region of interest" description="Disordered" evidence="1">
    <location>
        <begin position="146"/>
        <end position="233"/>
    </location>
</feature>
<evidence type="ECO:0008006" key="4">
    <source>
        <dbReference type="Google" id="ProtNLM"/>
    </source>
</evidence>
<dbReference type="EMBL" id="CP075371">
    <property type="protein sequence ID" value="QVT78572.1"/>
    <property type="molecule type" value="Genomic_DNA"/>
</dbReference>
<dbReference type="RefSeq" id="WP_214058143.1">
    <property type="nucleotide sequence ID" value="NZ_CP075371.1"/>
</dbReference>
<sequence length="233" mass="24283">MSGREAWRRRLLLAGVLPALAAAALSLEVAVVLHHDAEGRGALDDGAPARAVEAYAANRTLNVLEPWVAPYDEATARFRAGDPAGAVRGYTDALALAPAAQECRVRTDLALAHGAAGAPSRGVRALADCPASDGRAAEALAALEEQAAAEEAADSDEQAEAPPEAPPGSDGRQGAGQQEQAARQGELRERNDRGQERRQRAEDRDDQTGVGDRQGQGRGQPDPGEAGTPAYSW</sequence>
<gene>
    <name evidence="2" type="ORF">ENKNEFLB_00950</name>
</gene>
<feature type="compositionally biased region" description="Basic and acidic residues" evidence="1">
    <location>
        <begin position="185"/>
        <end position="207"/>
    </location>
</feature>
<protein>
    <recommendedName>
        <fullName evidence="4">Tetratricopeptide repeat protein</fullName>
    </recommendedName>
</protein>